<proteinExistence type="predicted"/>
<gene>
    <name evidence="1" type="ORF">RPERSI_LOCUS22380</name>
</gene>
<accession>A0ACA9RUA0</accession>
<sequence length="113" mass="13321">LRRISESRNTECFVLTSFFQLMIMAFFYLRLWNRSYNLVYLNYTNNDTMFTTNCTSLKRPSLETSIFVMEVFLLILYQVFQFNFAINAVVNQYVTQIIAIAVMNGIVSLYGFV</sequence>
<dbReference type="EMBL" id="CAJVQC010067612">
    <property type="protein sequence ID" value="CAG8807376.1"/>
    <property type="molecule type" value="Genomic_DNA"/>
</dbReference>
<protein>
    <submittedName>
        <fullName evidence="1">30163_t:CDS:1</fullName>
    </submittedName>
</protein>
<feature type="non-terminal residue" evidence="1">
    <location>
        <position position="113"/>
    </location>
</feature>
<keyword evidence="2" id="KW-1185">Reference proteome</keyword>
<name>A0ACA9RUA0_9GLOM</name>
<evidence type="ECO:0000313" key="2">
    <source>
        <dbReference type="Proteomes" id="UP000789920"/>
    </source>
</evidence>
<reference evidence="1" key="1">
    <citation type="submission" date="2021-06" db="EMBL/GenBank/DDBJ databases">
        <authorList>
            <person name="Kallberg Y."/>
            <person name="Tangrot J."/>
            <person name="Rosling A."/>
        </authorList>
    </citation>
    <scope>NUCLEOTIDE SEQUENCE</scope>
    <source>
        <strain evidence="1">MA461A</strain>
    </source>
</reference>
<organism evidence="1 2">
    <name type="scientific">Racocetra persica</name>
    <dbReference type="NCBI Taxonomy" id="160502"/>
    <lineage>
        <taxon>Eukaryota</taxon>
        <taxon>Fungi</taxon>
        <taxon>Fungi incertae sedis</taxon>
        <taxon>Mucoromycota</taxon>
        <taxon>Glomeromycotina</taxon>
        <taxon>Glomeromycetes</taxon>
        <taxon>Diversisporales</taxon>
        <taxon>Gigasporaceae</taxon>
        <taxon>Racocetra</taxon>
    </lineage>
</organism>
<feature type="non-terminal residue" evidence="1">
    <location>
        <position position="1"/>
    </location>
</feature>
<comment type="caution">
    <text evidence="1">The sequence shown here is derived from an EMBL/GenBank/DDBJ whole genome shotgun (WGS) entry which is preliminary data.</text>
</comment>
<dbReference type="Proteomes" id="UP000789920">
    <property type="component" value="Unassembled WGS sequence"/>
</dbReference>
<evidence type="ECO:0000313" key="1">
    <source>
        <dbReference type="EMBL" id="CAG8807376.1"/>
    </source>
</evidence>